<evidence type="ECO:0000256" key="3">
    <source>
        <dbReference type="ARBA" id="ARBA00022692"/>
    </source>
</evidence>
<proteinExistence type="predicted"/>
<comment type="caution">
    <text evidence="7">The sequence shown here is derived from an EMBL/GenBank/DDBJ whole genome shotgun (WGS) entry which is preliminary data.</text>
</comment>
<dbReference type="InterPro" id="IPR005171">
    <property type="entry name" value="Cyt_c_oxidase_su4_prok"/>
</dbReference>
<accession>A0ABX1MY12</accession>
<protein>
    <recommendedName>
        <fullName evidence="9">Cytochrome c oxidase subunit IV</fullName>
    </recommendedName>
</protein>
<evidence type="ECO:0000256" key="1">
    <source>
        <dbReference type="ARBA" id="ARBA00004651"/>
    </source>
</evidence>
<dbReference type="EMBL" id="WTVH01000008">
    <property type="protein sequence ID" value="NMF92867.1"/>
    <property type="molecule type" value="Genomic_DNA"/>
</dbReference>
<evidence type="ECO:0000313" key="7">
    <source>
        <dbReference type="EMBL" id="NMF92867.1"/>
    </source>
</evidence>
<keyword evidence="4 6" id="KW-1133">Transmembrane helix</keyword>
<reference evidence="7" key="1">
    <citation type="submission" date="2019-12" db="EMBL/GenBank/DDBJ databases">
        <title>Comparative genomics gives insights into the taxonomy of the Azoarcus-Aromatoleum group and reveals separate origins of nif in the plant-associated Azoarcus and non-plant-associated Aromatoleum sub-groups.</title>
        <authorList>
            <person name="Lafos M."/>
            <person name="Maluk M."/>
            <person name="Batista M."/>
            <person name="Junghare M."/>
            <person name="Carmona M."/>
            <person name="Faoro H."/>
            <person name="Cruz L.M."/>
            <person name="Battistoni F."/>
            <person name="De Souza E."/>
            <person name="Pedrosa F."/>
            <person name="Chen W.-M."/>
            <person name="Poole P.S."/>
            <person name="Dixon R.A."/>
            <person name="James E.K."/>
        </authorList>
    </citation>
    <scope>NUCLEOTIDE SEQUENCE</scope>
    <source>
        <strain evidence="7">U120</strain>
    </source>
</reference>
<keyword evidence="8" id="KW-1185">Reference proteome</keyword>
<feature type="transmembrane region" description="Helical" evidence="6">
    <location>
        <begin position="21"/>
        <end position="38"/>
    </location>
</feature>
<evidence type="ECO:0000313" key="8">
    <source>
        <dbReference type="Proteomes" id="UP000601990"/>
    </source>
</evidence>
<feature type="transmembrane region" description="Helical" evidence="6">
    <location>
        <begin position="44"/>
        <end position="64"/>
    </location>
</feature>
<dbReference type="Pfam" id="PF03626">
    <property type="entry name" value="COX4_pro"/>
    <property type="match status" value="1"/>
</dbReference>
<evidence type="ECO:0000256" key="5">
    <source>
        <dbReference type="ARBA" id="ARBA00023136"/>
    </source>
</evidence>
<evidence type="ECO:0000256" key="2">
    <source>
        <dbReference type="ARBA" id="ARBA00022475"/>
    </source>
</evidence>
<dbReference type="Proteomes" id="UP000601990">
    <property type="component" value="Unassembled WGS sequence"/>
</dbReference>
<comment type="subcellular location">
    <subcellularLocation>
        <location evidence="1">Cell membrane</location>
        <topology evidence="1">Multi-pass membrane protein</topology>
    </subcellularLocation>
</comment>
<dbReference type="RefSeq" id="WP_169198163.1">
    <property type="nucleotide sequence ID" value="NZ_WTVH02000010.1"/>
</dbReference>
<evidence type="ECO:0000256" key="4">
    <source>
        <dbReference type="ARBA" id="ARBA00022989"/>
    </source>
</evidence>
<gene>
    <name evidence="7" type="ORF">GO608_05950</name>
</gene>
<keyword evidence="2" id="KW-1003">Cell membrane</keyword>
<name>A0ABX1MY12_9RHOO</name>
<feature type="transmembrane region" description="Helical" evidence="6">
    <location>
        <begin position="76"/>
        <end position="96"/>
    </location>
</feature>
<evidence type="ECO:0000256" key="6">
    <source>
        <dbReference type="SAM" id="Phobius"/>
    </source>
</evidence>
<sequence length="101" mass="10829">MQSSLSSPPHASSHGTSNRAAIIWAALIFATMLTWLVGERGDAGPAITALLMTIAFAKGTLIILDYMALRRAPLMWPLIALGWMLLVCSMIGLAYWKGLAA</sequence>
<keyword evidence="3 6" id="KW-0812">Transmembrane</keyword>
<evidence type="ECO:0008006" key="9">
    <source>
        <dbReference type="Google" id="ProtNLM"/>
    </source>
</evidence>
<keyword evidence="5 6" id="KW-0472">Membrane</keyword>
<organism evidence="7 8">
    <name type="scientific">Aromatoleum buckelii</name>
    <dbReference type="NCBI Taxonomy" id="200254"/>
    <lineage>
        <taxon>Bacteria</taxon>
        <taxon>Pseudomonadati</taxon>
        <taxon>Pseudomonadota</taxon>
        <taxon>Betaproteobacteria</taxon>
        <taxon>Rhodocyclales</taxon>
        <taxon>Rhodocyclaceae</taxon>
        <taxon>Aromatoleum</taxon>
    </lineage>
</organism>